<reference evidence="1" key="1">
    <citation type="submission" date="2023-10" db="EMBL/GenBank/DDBJ databases">
        <authorList>
            <person name="Domelevo Entfellner J.-B."/>
        </authorList>
    </citation>
    <scope>NUCLEOTIDE SEQUENCE</scope>
</reference>
<proteinExistence type="predicted"/>
<sequence length="71" mass="7970">MVIKGRVAEAKVPKLQPDDDLFVLGKALSSDVILATGYMHVMPESFNDLTSGCLPEHPWRKFPFTTLMEFC</sequence>
<keyword evidence="2" id="KW-1185">Reference proteome</keyword>
<evidence type="ECO:0000313" key="2">
    <source>
        <dbReference type="Proteomes" id="UP001189624"/>
    </source>
</evidence>
<gene>
    <name evidence="1" type="ORF">AYBTSS11_LOCUS5899</name>
</gene>
<dbReference type="Gramene" id="rna-AYBTSS11_LOCUS5899">
    <property type="protein sequence ID" value="CAJ1932600.1"/>
    <property type="gene ID" value="gene-AYBTSS11_LOCUS5899"/>
</dbReference>
<dbReference type="Proteomes" id="UP001189624">
    <property type="component" value="Chromosome 2"/>
</dbReference>
<name>A0AA86RYV8_9FABA</name>
<dbReference type="EMBL" id="OY731399">
    <property type="protein sequence ID" value="CAJ1932600.1"/>
    <property type="molecule type" value="Genomic_DNA"/>
</dbReference>
<evidence type="ECO:0000313" key="1">
    <source>
        <dbReference type="EMBL" id="CAJ1932600.1"/>
    </source>
</evidence>
<organism evidence="1 2">
    <name type="scientific">Sphenostylis stenocarpa</name>
    <dbReference type="NCBI Taxonomy" id="92480"/>
    <lineage>
        <taxon>Eukaryota</taxon>
        <taxon>Viridiplantae</taxon>
        <taxon>Streptophyta</taxon>
        <taxon>Embryophyta</taxon>
        <taxon>Tracheophyta</taxon>
        <taxon>Spermatophyta</taxon>
        <taxon>Magnoliopsida</taxon>
        <taxon>eudicotyledons</taxon>
        <taxon>Gunneridae</taxon>
        <taxon>Pentapetalae</taxon>
        <taxon>rosids</taxon>
        <taxon>fabids</taxon>
        <taxon>Fabales</taxon>
        <taxon>Fabaceae</taxon>
        <taxon>Papilionoideae</taxon>
        <taxon>50 kb inversion clade</taxon>
        <taxon>NPAAA clade</taxon>
        <taxon>indigoferoid/millettioid clade</taxon>
        <taxon>Phaseoleae</taxon>
        <taxon>Sphenostylis</taxon>
    </lineage>
</organism>
<protein>
    <submittedName>
        <fullName evidence="1">Uncharacterized protein</fullName>
    </submittedName>
</protein>
<dbReference type="AlphaFoldDB" id="A0AA86RYV8"/>
<accession>A0AA86RYV8</accession>